<feature type="transmembrane region" description="Helical" evidence="1">
    <location>
        <begin position="44"/>
        <end position="64"/>
    </location>
</feature>
<keyword evidence="1" id="KW-0472">Membrane</keyword>
<evidence type="ECO:0000313" key="3">
    <source>
        <dbReference type="Proteomes" id="UP000265938"/>
    </source>
</evidence>
<protein>
    <submittedName>
        <fullName evidence="2">Uncharacterized protein</fullName>
    </submittedName>
</protein>
<gene>
    <name evidence="2" type="ORF">D4741_11620</name>
</gene>
<keyword evidence="1" id="KW-0812">Transmembrane</keyword>
<comment type="caution">
    <text evidence="2">The sequence shown here is derived from an EMBL/GenBank/DDBJ whole genome shotgun (WGS) entry which is preliminary data.</text>
</comment>
<dbReference type="Proteomes" id="UP000265938">
    <property type="component" value="Unassembled WGS sequence"/>
</dbReference>
<evidence type="ECO:0000256" key="1">
    <source>
        <dbReference type="SAM" id="Phobius"/>
    </source>
</evidence>
<dbReference type="EMBL" id="QYSE01000002">
    <property type="protein sequence ID" value="RJF35614.1"/>
    <property type="molecule type" value="Genomic_DNA"/>
</dbReference>
<reference evidence="2 3" key="1">
    <citation type="submission" date="2018-09" db="EMBL/GenBank/DDBJ databases">
        <title>Identification of marine bacteria producing industrial enzymes.</title>
        <authorList>
            <person name="Cheng T.H."/>
            <person name="Saidin J."/>
            <person name="Muhd D.D."/>
            <person name="Isa M.N.M."/>
            <person name="Bakar M.F.A."/>
            <person name="Ismail N."/>
        </authorList>
    </citation>
    <scope>NUCLEOTIDE SEQUENCE [LARGE SCALE GENOMIC DNA]</scope>
    <source>
        <strain evidence="2 3">MNAD 1.6</strain>
    </source>
</reference>
<sequence>MQKVRQCRSNCRAQLNEEIFALLSTRFYCLKLDHLIKRIGIKQVLLAFLYNMNTICICFIYRSYDGYC</sequence>
<keyword evidence="1" id="KW-1133">Transmembrane helix</keyword>
<evidence type="ECO:0000313" key="2">
    <source>
        <dbReference type="EMBL" id="RJF35614.1"/>
    </source>
</evidence>
<name>A0A3A3F477_9GAMM</name>
<organism evidence="2 3">
    <name type="scientific">Pseudoalteromonas gelatinilytica</name>
    <dbReference type="NCBI Taxonomy" id="1703256"/>
    <lineage>
        <taxon>Bacteria</taxon>
        <taxon>Pseudomonadati</taxon>
        <taxon>Pseudomonadota</taxon>
        <taxon>Gammaproteobacteria</taxon>
        <taxon>Alteromonadales</taxon>
        <taxon>Pseudoalteromonadaceae</taxon>
        <taxon>Pseudoalteromonas</taxon>
    </lineage>
</organism>
<dbReference type="AlphaFoldDB" id="A0A3A3F477"/>
<accession>A0A3A3F477</accession>
<proteinExistence type="predicted"/>